<keyword evidence="2 5" id="KW-0805">Transcription regulation</keyword>
<evidence type="ECO:0000313" key="7">
    <source>
        <dbReference type="EMBL" id="VDP03305.1"/>
    </source>
</evidence>
<dbReference type="GO" id="GO:0000978">
    <property type="term" value="F:RNA polymerase II cis-regulatory region sequence-specific DNA binding"/>
    <property type="evidence" value="ECO:0007669"/>
    <property type="project" value="InterPro"/>
</dbReference>
<comment type="subcellular location">
    <subcellularLocation>
        <location evidence="5">Nucleus</location>
    </subcellularLocation>
</comment>
<reference evidence="9" key="2">
    <citation type="submission" date="2019-09" db="UniProtKB">
        <authorList>
            <consortium name="WormBaseParasite"/>
        </authorList>
    </citation>
    <scope>IDENTIFICATION</scope>
</reference>
<proteinExistence type="inferred from homology"/>
<evidence type="ECO:0000259" key="6">
    <source>
        <dbReference type="SMART" id="SM01372"/>
    </source>
</evidence>
<accession>A0A183G2Q6</accession>
<comment type="similarity">
    <text evidence="1 5">Belongs to the E2F/DP family.</text>
</comment>
<dbReference type="PANTHER" id="PTHR12081:SF18">
    <property type="entry name" value="TRANSCRIPTION FACTOR E2F2-RELATED"/>
    <property type="match status" value="1"/>
</dbReference>
<name>A0A183G2Q6_HELPZ</name>
<evidence type="ECO:0000256" key="4">
    <source>
        <dbReference type="ARBA" id="ARBA00023163"/>
    </source>
</evidence>
<dbReference type="AlphaFoldDB" id="A0A183G2Q6"/>
<dbReference type="SMART" id="SM01372">
    <property type="entry name" value="E2F_TDP"/>
    <property type="match status" value="1"/>
</dbReference>
<dbReference type="Pfam" id="PF02319">
    <property type="entry name" value="WHD_E2F_TDP"/>
    <property type="match status" value="1"/>
</dbReference>
<dbReference type="InterPro" id="IPR015633">
    <property type="entry name" value="E2F"/>
</dbReference>
<accession>A0A3P8B8W5</accession>
<dbReference type="Gene3D" id="1.10.10.10">
    <property type="entry name" value="Winged helix-like DNA-binding domain superfamily/Winged helix DNA-binding domain"/>
    <property type="match status" value="1"/>
</dbReference>
<dbReference type="InterPro" id="IPR036388">
    <property type="entry name" value="WH-like_DNA-bd_sf"/>
</dbReference>
<dbReference type="Proteomes" id="UP000050761">
    <property type="component" value="Unassembled WGS sequence"/>
</dbReference>
<dbReference type="PANTHER" id="PTHR12081">
    <property type="entry name" value="TRANSCRIPTION FACTOR E2F"/>
    <property type="match status" value="1"/>
</dbReference>
<dbReference type="InterPro" id="IPR003316">
    <property type="entry name" value="E2F_WHTH_DNA-bd_dom"/>
</dbReference>
<dbReference type="GO" id="GO:0090575">
    <property type="term" value="C:RNA polymerase II transcription regulator complex"/>
    <property type="evidence" value="ECO:0007669"/>
    <property type="project" value="TreeGrafter"/>
</dbReference>
<keyword evidence="4 5" id="KW-0804">Transcription</keyword>
<evidence type="ECO:0000256" key="2">
    <source>
        <dbReference type="ARBA" id="ARBA00023015"/>
    </source>
</evidence>
<dbReference type="WBParaSite" id="HPBE_0001561001-mRNA-1">
    <property type="protein sequence ID" value="HPBE_0001561001-mRNA-1"/>
    <property type="gene ID" value="HPBE_0001561001"/>
</dbReference>
<evidence type="ECO:0000313" key="9">
    <source>
        <dbReference type="WBParaSite" id="HPBE_0001561001-mRNA-1"/>
    </source>
</evidence>
<reference evidence="7 8" key="1">
    <citation type="submission" date="2018-11" db="EMBL/GenBank/DDBJ databases">
        <authorList>
            <consortium name="Pathogen Informatics"/>
        </authorList>
    </citation>
    <scope>NUCLEOTIDE SEQUENCE [LARGE SCALE GENOMIC DNA]</scope>
</reference>
<dbReference type="EMBL" id="UZAH01028941">
    <property type="protein sequence ID" value="VDP03305.1"/>
    <property type="molecule type" value="Genomic_DNA"/>
</dbReference>
<keyword evidence="3 5" id="KW-0238">DNA-binding</keyword>
<keyword evidence="5" id="KW-0539">Nucleus</keyword>
<dbReference type="InterPro" id="IPR036390">
    <property type="entry name" value="WH_DNA-bd_sf"/>
</dbReference>
<keyword evidence="8" id="KW-1185">Reference proteome</keyword>
<feature type="domain" description="E2F/DP family winged-helix DNA-binding" evidence="6">
    <location>
        <begin position="22"/>
        <end position="102"/>
    </location>
</feature>
<gene>
    <name evidence="7" type="ORF">HPBE_LOCUS15609</name>
</gene>
<evidence type="ECO:0000313" key="8">
    <source>
        <dbReference type="Proteomes" id="UP000050761"/>
    </source>
</evidence>
<sequence>MKVGEYDDDVDDGIDQPQMGTRADKSLGLLTQRFIRLLECAEGGICDLNQVAAFRSSVYCCILFAAEALNVRQKRRIYDITNVLEGIGLIEKRSKNVIQWKYVSKVFFFFLRMPVSALLTEPVIFLKLTVSKMNQRLSPILKSYSQNWLNYVMRKASTMSTLSGSNR</sequence>
<dbReference type="OrthoDB" id="1743261at2759"/>
<evidence type="ECO:0000256" key="5">
    <source>
        <dbReference type="RuleBase" id="RU003796"/>
    </source>
</evidence>
<organism evidence="8 9">
    <name type="scientific">Heligmosomoides polygyrus</name>
    <name type="common">Parasitic roundworm</name>
    <dbReference type="NCBI Taxonomy" id="6339"/>
    <lineage>
        <taxon>Eukaryota</taxon>
        <taxon>Metazoa</taxon>
        <taxon>Ecdysozoa</taxon>
        <taxon>Nematoda</taxon>
        <taxon>Chromadorea</taxon>
        <taxon>Rhabditida</taxon>
        <taxon>Rhabditina</taxon>
        <taxon>Rhabditomorpha</taxon>
        <taxon>Strongyloidea</taxon>
        <taxon>Heligmosomidae</taxon>
        <taxon>Heligmosomoides</taxon>
    </lineage>
</organism>
<protein>
    <submittedName>
        <fullName evidence="9">E2F_TDP domain-containing protein</fullName>
    </submittedName>
</protein>
<dbReference type="SUPFAM" id="SSF46785">
    <property type="entry name" value="Winged helix' DNA-binding domain"/>
    <property type="match status" value="1"/>
</dbReference>
<evidence type="ECO:0000256" key="3">
    <source>
        <dbReference type="ARBA" id="ARBA00023125"/>
    </source>
</evidence>
<evidence type="ECO:0000256" key="1">
    <source>
        <dbReference type="ARBA" id="ARBA00010940"/>
    </source>
</evidence>
<dbReference type="GO" id="GO:0000981">
    <property type="term" value="F:DNA-binding transcription factor activity, RNA polymerase II-specific"/>
    <property type="evidence" value="ECO:0007669"/>
    <property type="project" value="TreeGrafter"/>
</dbReference>